<dbReference type="GO" id="GO:0003735">
    <property type="term" value="F:structural constituent of ribosome"/>
    <property type="evidence" value="ECO:0007669"/>
    <property type="project" value="InterPro"/>
</dbReference>
<protein>
    <recommendedName>
        <fullName evidence="4">Large ribosomal subunit protein uL4</fullName>
    </recommendedName>
    <alternativeName>
        <fullName evidence="5">50S ribosomal protein L4</fullName>
    </alternativeName>
</protein>
<dbReference type="EMBL" id="LCIH01000002">
    <property type="protein sequence ID" value="KKT52398.1"/>
    <property type="molecule type" value="Genomic_DNA"/>
</dbReference>
<evidence type="ECO:0000256" key="5">
    <source>
        <dbReference type="ARBA" id="ARBA00035462"/>
    </source>
</evidence>
<dbReference type="SUPFAM" id="SSF52166">
    <property type="entry name" value="Ribosomal protein L4"/>
    <property type="match status" value="1"/>
</dbReference>
<dbReference type="PANTHER" id="PTHR10746">
    <property type="entry name" value="50S RIBOSOMAL PROTEIN L4"/>
    <property type="match status" value="1"/>
</dbReference>
<dbReference type="Proteomes" id="UP000034006">
    <property type="component" value="Unassembled WGS sequence"/>
</dbReference>
<dbReference type="NCBIfam" id="TIGR03953">
    <property type="entry name" value="rplD_bact"/>
    <property type="match status" value="1"/>
</dbReference>
<dbReference type="STRING" id="1618387.UW44_C0002G0064"/>
<dbReference type="Gene3D" id="3.40.1370.10">
    <property type="match status" value="1"/>
</dbReference>
<dbReference type="AlphaFoldDB" id="A0A0G1I0P7"/>
<dbReference type="PATRIC" id="fig|1618387.3.peg.146"/>
<evidence type="ECO:0000256" key="2">
    <source>
        <dbReference type="ARBA" id="ARBA00022980"/>
    </source>
</evidence>
<gene>
    <name evidence="6" type="ORF">UW44_C0002G0064</name>
</gene>
<evidence type="ECO:0000256" key="4">
    <source>
        <dbReference type="ARBA" id="ARBA00035244"/>
    </source>
</evidence>
<keyword evidence="2 6" id="KW-0689">Ribosomal protein</keyword>
<evidence type="ECO:0000256" key="1">
    <source>
        <dbReference type="ARBA" id="ARBA00010528"/>
    </source>
</evidence>
<keyword evidence="3" id="KW-0687">Ribonucleoprotein</keyword>
<organism evidence="6 7">
    <name type="scientific">Candidatus Collierbacteria bacterium GW2011_GWB2_44_22</name>
    <dbReference type="NCBI Taxonomy" id="1618387"/>
    <lineage>
        <taxon>Bacteria</taxon>
        <taxon>Candidatus Collieribacteriota</taxon>
    </lineage>
</organism>
<dbReference type="PANTHER" id="PTHR10746:SF6">
    <property type="entry name" value="LARGE RIBOSOMAL SUBUNIT PROTEIN UL4M"/>
    <property type="match status" value="1"/>
</dbReference>
<proteinExistence type="inferred from homology"/>
<dbReference type="InterPro" id="IPR002136">
    <property type="entry name" value="Ribosomal_uL4"/>
</dbReference>
<dbReference type="InterPro" id="IPR023574">
    <property type="entry name" value="Ribosomal_uL4_dom_sf"/>
</dbReference>
<sequence>MATKKATTTTIQDLSIFSVEVNPALLAQAIHVYQENSHRGVSKTKTRGEINATKKKVYKQKGTGNARHGAKSAPLYVGGGVPFGPTGIKSAPMSLNQKMKTKALVGTLSLYQKEKRLSLIDSAEIKDLSTKSALMVLGKDEAAFVYFDEKPAILKAVSNLENIIMLSARRLNAFSVASSPKLFLTASAYNHLVTRLKLI</sequence>
<dbReference type="GO" id="GO:1990904">
    <property type="term" value="C:ribonucleoprotein complex"/>
    <property type="evidence" value="ECO:0007669"/>
    <property type="project" value="UniProtKB-KW"/>
</dbReference>
<dbReference type="GO" id="GO:0006412">
    <property type="term" value="P:translation"/>
    <property type="evidence" value="ECO:0007669"/>
    <property type="project" value="InterPro"/>
</dbReference>
<comment type="caution">
    <text evidence="6">The sequence shown here is derived from an EMBL/GenBank/DDBJ whole genome shotgun (WGS) entry which is preliminary data.</text>
</comment>
<dbReference type="GO" id="GO:0005840">
    <property type="term" value="C:ribosome"/>
    <property type="evidence" value="ECO:0007669"/>
    <property type="project" value="UniProtKB-KW"/>
</dbReference>
<name>A0A0G1I0P7_9BACT</name>
<evidence type="ECO:0000256" key="3">
    <source>
        <dbReference type="ARBA" id="ARBA00023274"/>
    </source>
</evidence>
<comment type="similarity">
    <text evidence="1">Belongs to the universal ribosomal protein uL4 family.</text>
</comment>
<evidence type="ECO:0000313" key="7">
    <source>
        <dbReference type="Proteomes" id="UP000034006"/>
    </source>
</evidence>
<reference evidence="6 7" key="1">
    <citation type="journal article" date="2015" name="Nature">
        <title>rRNA introns, odd ribosomes, and small enigmatic genomes across a large radiation of phyla.</title>
        <authorList>
            <person name="Brown C.T."/>
            <person name="Hug L.A."/>
            <person name="Thomas B.C."/>
            <person name="Sharon I."/>
            <person name="Castelle C.J."/>
            <person name="Singh A."/>
            <person name="Wilkins M.J."/>
            <person name="Williams K.H."/>
            <person name="Banfield J.F."/>
        </authorList>
    </citation>
    <scope>NUCLEOTIDE SEQUENCE [LARGE SCALE GENOMIC DNA]</scope>
</reference>
<dbReference type="InterPro" id="IPR013005">
    <property type="entry name" value="Ribosomal_uL4-like"/>
</dbReference>
<dbReference type="Pfam" id="PF00573">
    <property type="entry name" value="Ribosomal_L4"/>
    <property type="match status" value="1"/>
</dbReference>
<evidence type="ECO:0000313" key="6">
    <source>
        <dbReference type="EMBL" id="KKT52398.1"/>
    </source>
</evidence>
<accession>A0A0G1I0P7</accession>